<dbReference type="AlphaFoldDB" id="A0A9J5Y5J1"/>
<dbReference type="Proteomes" id="UP000824120">
    <property type="component" value="Chromosome 7"/>
</dbReference>
<comment type="caution">
    <text evidence="1">The sequence shown here is derived from an EMBL/GenBank/DDBJ whole genome shotgun (WGS) entry which is preliminary data.</text>
</comment>
<dbReference type="EMBL" id="JACXVP010000007">
    <property type="protein sequence ID" value="KAG5595939.1"/>
    <property type="molecule type" value="Genomic_DNA"/>
</dbReference>
<reference evidence="1 2" key="1">
    <citation type="submission" date="2020-09" db="EMBL/GenBank/DDBJ databases">
        <title>De no assembly of potato wild relative species, Solanum commersonii.</title>
        <authorList>
            <person name="Cho K."/>
        </authorList>
    </citation>
    <scope>NUCLEOTIDE SEQUENCE [LARGE SCALE GENOMIC DNA]</scope>
    <source>
        <strain evidence="1">LZ3.2</strain>
        <tissue evidence="1">Leaf</tissue>
    </source>
</reference>
<keyword evidence="2" id="KW-1185">Reference proteome</keyword>
<proteinExistence type="predicted"/>
<evidence type="ECO:0000313" key="1">
    <source>
        <dbReference type="EMBL" id="KAG5595939.1"/>
    </source>
</evidence>
<sequence>MVGVVPDAIGCVFSDLTTLKLRILDRVDFGHHFEFRASDGKSISSIAFGTTRASTLEGEVVPTSRAQVHGQGMGNGGVRIRG</sequence>
<protein>
    <submittedName>
        <fullName evidence="1">Uncharacterized protein</fullName>
    </submittedName>
</protein>
<gene>
    <name evidence="1" type="ORF">H5410_037171</name>
</gene>
<accession>A0A9J5Y5J1</accession>
<evidence type="ECO:0000313" key="2">
    <source>
        <dbReference type="Proteomes" id="UP000824120"/>
    </source>
</evidence>
<organism evidence="1 2">
    <name type="scientific">Solanum commersonii</name>
    <name type="common">Commerson's wild potato</name>
    <name type="synonym">Commerson's nightshade</name>
    <dbReference type="NCBI Taxonomy" id="4109"/>
    <lineage>
        <taxon>Eukaryota</taxon>
        <taxon>Viridiplantae</taxon>
        <taxon>Streptophyta</taxon>
        <taxon>Embryophyta</taxon>
        <taxon>Tracheophyta</taxon>
        <taxon>Spermatophyta</taxon>
        <taxon>Magnoliopsida</taxon>
        <taxon>eudicotyledons</taxon>
        <taxon>Gunneridae</taxon>
        <taxon>Pentapetalae</taxon>
        <taxon>asterids</taxon>
        <taxon>lamiids</taxon>
        <taxon>Solanales</taxon>
        <taxon>Solanaceae</taxon>
        <taxon>Solanoideae</taxon>
        <taxon>Solaneae</taxon>
        <taxon>Solanum</taxon>
    </lineage>
</organism>
<name>A0A9J5Y5J1_SOLCO</name>